<dbReference type="InterPro" id="IPR008883">
    <property type="entry name" value="UEV_N"/>
</dbReference>
<dbReference type="PANTHER" id="PTHR23306">
    <property type="entry name" value="TUMOR SUSCEPTIBILITY GENE 101 PROTEIN-RELATED"/>
    <property type="match status" value="1"/>
</dbReference>
<proteinExistence type="predicted"/>
<dbReference type="Pfam" id="PF05743">
    <property type="entry name" value="UEV"/>
    <property type="match status" value="1"/>
</dbReference>
<gene>
    <name evidence="2" type="ORF">M9458_003915</name>
</gene>
<feature type="non-terminal residue" evidence="2">
    <location>
        <position position="56"/>
    </location>
</feature>
<name>A0ABD0RQP0_CIRMR</name>
<dbReference type="Gene3D" id="3.10.110.10">
    <property type="entry name" value="Ubiquitin Conjugating Enzyme"/>
    <property type="match status" value="1"/>
</dbReference>
<organism evidence="2 3">
    <name type="scientific">Cirrhinus mrigala</name>
    <name type="common">Mrigala</name>
    <dbReference type="NCBI Taxonomy" id="683832"/>
    <lineage>
        <taxon>Eukaryota</taxon>
        <taxon>Metazoa</taxon>
        <taxon>Chordata</taxon>
        <taxon>Craniata</taxon>
        <taxon>Vertebrata</taxon>
        <taxon>Euteleostomi</taxon>
        <taxon>Actinopterygii</taxon>
        <taxon>Neopterygii</taxon>
        <taxon>Teleostei</taxon>
        <taxon>Ostariophysi</taxon>
        <taxon>Cypriniformes</taxon>
        <taxon>Cyprinidae</taxon>
        <taxon>Labeoninae</taxon>
        <taxon>Labeonini</taxon>
        <taxon>Cirrhinus</taxon>
    </lineage>
</organism>
<dbReference type="PROSITE" id="PS51322">
    <property type="entry name" value="UEV"/>
    <property type="match status" value="1"/>
</dbReference>
<feature type="domain" description="UEV" evidence="1">
    <location>
        <begin position="1"/>
        <end position="56"/>
    </location>
</feature>
<keyword evidence="3" id="KW-1185">Reference proteome</keyword>
<feature type="non-terminal residue" evidence="2">
    <location>
        <position position="1"/>
    </location>
</feature>
<evidence type="ECO:0000313" key="3">
    <source>
        <dbReference type="Proteomes" id="UP001529510"/>
    </source>
</evidence>
<dbReference type="EMBL" id="JAMKFB020000002">
    <property type="protein sequence ID" value="KAL0200728.1"/>
    <property type="molecule type" value="Genomic_DNA"/>
</dbReference>
<dbReference type="PANTHER" id="PTHR23306:SF3">
    <property type="entry name" value="TUMOR SUPPRESSOR PROTEIN 101"/>
    <property type="match status" value="1"/>
</dbReference>
<accession>A0ABD0RQP0</accession>
<dbReference type="InterPro" id="IPR052070">
    <property type="entry name" value="ESCRT-I_UEV_domain"/>
</dbReference>
<protein>
    <recommendedName>
        <fullName evidence="1">UEV domain-containing protein</fullName>
    </recommendedName>
</protein>
<comment type="caution">
    <text evidence="2">The sequence shown here is derived from an EMBL/GenBank/DDBJ whole genome shotgun (WGS) entry which is preliminary data.</text>
</comment>
<evidence type="ECO:0000259" key="1">
    <source>
        <dbReference type="PROSITE" id="PS51322"/>
    </source>
</evidence>
<sequence length="56" mass="6313">ATYNIPVCIWIHETHPKNPPRCFVCPSPSMIINAKSSNVDANGRVLLHCLNNWKIV</sequence>
<dbReference type="InterPro" id="IPR016135">
    <property type="entry name" value="UBQ-conjugating_enzyme/RWD"/>
</dbReference>
<reference evidence="2 3" key="1">
    <citation type="submission" date="2024-05" db="EMBL/GenBank/DDBJ databases">
        <title>Genome sequencing and assembly of Indian major carp, Cirrhinus mrigala (Hamilton, 1822).</title>
        <authorList>
            <person name="Mohindra V."/>
            <person name="Chowdhury L.M."/>
            <person name="Lal K."/>
            <person name="Jena J.K."/>
        </authorList>
    </citation>
    <scope>NUCLEOTIDE SEQUENCE [LARGE SCALE GENOMIC DNA]</scope>
    <source>
        <strain evidence="2">CM1030</strain>
        <tissue evidence="2">Blood</tissue>
    </source>
</reference>
<evidence type="ECO:0000313" key="2">
    <source>
        <dbReference type="EMBL" id="KAL0200728.1"/>
    </source>
</evidence>
<dbReference type="CDD" id="cd11685">
    <property type="entry name" value="UEV_TSG101-like"/>
    <property type="match status" value="1"/>
</dbReference>
<dbReference type="AlphaFoldDB" id="A0ABD0RQP0"/>
<dbReference type="Proteomes" id="UP001529510">
    <property type="component" value="Unassembled WGS sequence"/>
</dbReference>
<dbReference type="SUPFAM" id="SSF54495">
    <property type="entry name" value="UBC-like"/>
    <property type="match status" value="1"/>
</dbReference>